<comment type="caution">
    <text evidence="7">The sequence shown here is derived from an EMBL/GenBank/DDBJ whole genome shotgun (WGS) entry which is preliminary data.</text>
</comment>
<keyword evidence="6" id="KW-0472">Membrane</keyword>
<dbReference type="InterPro" id="IPR001204">
    <property type="entry name" value="Phos_transporter"/>
</dbReference>
<keyword evidence="8" id="KW-1185">Reference proteome</keyword>
<evidence type="ECO:0000256" key="4">
    <source>
        <dbReference type="ARBA" id="ARBA00022692"/>
    </source>
</evidence>
<organism evidence="7 8">
    <name type="scientific">Penicillium nordicum</name>
    <dbReference type="NCBI Taxonomy" id="229535"/>
    <lineage>
        <taxon>Eukaryota</taxon>
        <taxon>Fungi</taxon>
        <taxon>Dikarya</taxon>
        <taxon>Ascomycota</taxon>
        <taxon>Pezizomycotina</taxon>
        <taxon>Eurotiomycetes</taxon>
        <taxon>Eurotiomycetidae</taxon>
        <taxon>Eurotiales</taxon>
        <taxon>Aspergillaceae</taxon>
        <taxon>Penicillium</taxon>
    </lineage>
</organism>
<proteinExistence type="predicted"/>
<dbReference type="OrthoDB" id="260807at2759"/>
<dbReference type="AlphaFoldDB" id="A0A0M9WGA8"/>
<keyword evidence="5" id="KW-1133">Transmembrane helix</keyword>
<gene>
    <name evidence="7" type="ORF">ACN38_g5502</name>
</gene>
<accession>A0A0M9WGA8</accession>
<keyword evidence="3" id="KW-0592">Phosphate transport</keyword>
<evidence type="ECO:0000313" key="7">
    <source>
        <dbReference type="EMBL" id="KOS43593.1"/>
    </source>
</evidence>
<comment type="subcellular location">
    <subcellularLocation>
        <location evidence="1">Membrane</location>
        <topology evidence="1">Multi-pass membrane protein</topology>
    </subcellularLocation>
</comment>
<name>A0A0M9WGA8_9EURO</name>
<dbReference type="GO" id="GO:0006817">
    <property type="term" value="P:phosphate ion transport"/>
    <property type="evidence" value="ECO:0007669"/>
    <property type="project" value="UniProtKB-KW"/>
</dbReference>
<keyword evidence="4" id="KW-0812">Transmembrane</keyword>
<dbReference type="Pfam" id="PF01384">
    <property type="entry name" value="PHO4"/>
    <property type="match status" value="1"/>
</dbReference>
<dbReference type="GO" id="GO:0016020">
    <property type="term" value="C:membrane"/>
    <property type="evidence" value="ECO:0007669"/>
    <property type="project" value="UniProtKB-SubCell"/>
</dbReference>
<keyword evidence="2" id="KW-0813">Transport</keyword>
<dbReference type="GO" id="GO:0005315">
    <property type="term" value="F:phosphate transmembrane transporter activity"/>
    <property type="evidence" value="ECO:0007669"/>
    <property type="project" value="InterPro"/>
</dbReference>
<evidence type="ECO:0000313" key="8">
    <source>
        <dbReference type="Proteomes" id="UP000037696"/>
    </source>
</evidence>
<evidence type="ECO:0000256" key="1">
    <source>
        <dbReference type="ARBA" id="ARBA00004141"/>
    </source>
</evidence>
<reference evidence="7 8" key="1">
    <citation type="submission" date="2015-08" db="EMBL/GenBank/DDBJ databases">
        <title>Genome sequencing of Penicillium nordicum.</title>
        <authorList>
            <person name="Nguyen H.D."/>
            <person name="Seifert K.A."/>
        </authorList>
    </citation>
    <scope>NUCLEOTIDE SEQUENCE [LARGE SCALE GENOMIC DNA]</scope>
    <source>
        <strain evidence="7 8">DAOMC 185683</strain>
    </source>
</reference>
<dbReference type="EMBL" id="LHQQ01000078">
    <property type="protein sequence ID" value="KOS43593.1"/>
    <property type="molecule type" value="Genomic_DNA"/>
</dbReference>
<evidence type="ECO:0000256" key="3">
    <source>
        <dbReference type="ARBA" id="ARBA00022592"/>
    </source>
</evidence>
<evidence type="ECO:0000256" key="6">
    <source>
        <dbReference type="ARBA" id="ARBA00023136"/>
    </source>
</evidence>
<protein>
    <submittedName>
        <fullName evidence="7">Uncharacterized protein</fullName>
    </submittedName>
</protein>
<dbReference type="Proteomes" id="UP000037696">
    <property type="component" value="Unassembled WGS sequence"/>
</dbReference>
<dbReference type="STRING" id="229535.A0A0M9WGA8"/>
<evidence type="ECO:0000256" key="2">
    <source>
        <dbReference type="ARBA" id="ARBA00022448"/>
    </source>
</evidence>
<sequence>MSTNPAQSRPTNLPRRLPFRIVEDVYDCISTFDVDPFNSSHIPSAAKQTQCITGAVLDVAFVNMDLRSINWKQLGEIFFGWVLSLPCAGLISGRPTSSSHLTCSGPDHTHFTT</sequence>
<evidence type="ECO:0000256" key="5">
    <source>
        <dbReference type="ARBA" id="ARBA00022989"/>
    </source>
</evidence>